<dbReference type="AlphaFoldDB" id="A0A0A8YF76"/>
<organism evidence="1">
    <name type="scientific">Arundo donax</name>
    <name type="common">Giant reed</name>
    <name type="synonym">Donax arundinaceus</name>
    <dbReference type="NCBI Taxonomy" id="35708"/>
    <lineage>
        <taxon>Eukaryota</taxon>
        <taxon>Viridiplantae</taxon>
        <taxon>Streptophyta</taxon>
        <taxon>Embryophyta</taxon>
        <taxon>Tracheophyta</taxon>
        <taxon>Spermatophyta</taxon>
        <taxon>Magnoliopsida</taxon>
        <taxon>Liliopsida</taxon>
        <taxon>Poales</taxon>
        <taxon>Poaceae</taxon>
        <taxon>PACMAD clade</taxon>
        <taxon>Arundinoideae</taxon>
        <taxon>Arundineae</taxon>
        <taxon>Arundo</taxon>
    </lineage>
</organism>
<evidence type="ECO:0000313" key="1">
    <source>
        <dbReference type="EMBL" id="JAD24829.1"/>
    </source>
</evidence>
<accession>A0A0A8YF76</accession>
<name>A0A0A8YF76_ARUDO</name>
<protein>
    <submittedName>
        <fullName evidence="1">Uncharacterized protein</fullName>
    </submittedName>
</protein>
<sequence length="74" mass="8403">MDTKISYLPLFFNKVYLLPGQMKNPSISTTEMPHSSFIFVPDNVNALRLINNLVALDHEHMQTNITLAKRSLTA</sequence>
<reference evidence="1" key="1">
    <citation type="submission" date="2014-09" db="EMBL/GenBank/DDBJ databases">
        <authorList>
            <person name="Magalhaes I.L.F."/>
            <person name="Oliveira U."/>
            <person name="Santos F.R."/>
            <person name="Vidigal T.H.D.A."/>
            <person name="Brescovit A.D."/>
            <person name="Santos A.J."/>
        </authorList>
    </citation>
    <scope>NUCLEOTIDE SEQUENCE</scope>
    <source>
        <tissue evidence="1">Shoot tissue taken approximately 20 cm above the soil surface</tissue>
    </source>
</reference>
<dbReference type="EMBL" id="GBRH01273066">
    <property type="protein sequence ID" value="JAD24829.1"/>
    <property type="molecule type" value="Transcribed_RNA"/>
</dbReference>
<reference evidence="1" key="2">
    <citation type="journal article" date="2015" name="Data Brief">
        <title>Shoot transcriptome of the giant reed, Arundo donax.</title>
        <authorList>
            <person name="Barrero R.A."/>
            <person name="Guerrero F.D."/>
            <person name="Moolhuijzen P."/>
            <person name="Goolsby J.A."/>
            <person name="Tidwell J."/>
            <person name="Bellgard S.E."/>
            <person name="Bellgard M.I."/>
        </authorList>
    </citation>
    <scope>NUCLEOTIDE SEQUENCE</scope>
    <source>
        <tissue evidence="1">Shoot tissue taken approximately 20 cm above the soil surface</tissue>
    </source>
</reference>
<proteinExistence type="predicted"/>